<dbReference type="InterPro" id="IPR029044">
    <property type="entry name" value="Nucleotide-diphossugar_trans"/>
</dbReference>
<protein>
    <submittedName>
        <fullName evidence="2">Spore coat polysaccharide biosynthesis protein spsA</fullName>
    </submittedName>
</protein>
<dbReference type="PANTHER" id="PTHR22916:SF3">
    <property type="entry name" value="UDP-GLCNAC:BETAGAL BETA-1,3-N-ACETYLGLUCOSAMINYLTRANSFERASE-LIKE PROTEIN 1"/>
    <property type="match status" value="1"/>
</dbReference>
<dbReference type="Pfam" id="PF00535">
    <property type="entry name" value="Glycos_transf_2"/>
    <property type="match status" value="1"/>
</dbReference>
<dbReference type="RefSeq" id="WP_004961681.1">
    <property type="nucleotide sequence ID" value="NZ_JAEKCK010000002.1"/>
</dbReference>
<feature type="domain" description="Glycosyltransferase 2-like" evidence="1">
    <location>
        <begin position="5"/>
        <end position="132"/>
    </location>
</feature>
<organism evidence="2 3">
    <name type="scientific">Serratia odorifera</name>
    <dbReference type="NCBI Taxonomy" id="618"/>
    <lineage>
        <taxon>Bacteria</taxon>
        <taxon>Pseudomonadati</taxon>
        <taxon>Pseudomonadota</taxon>
        <taxon>Gammaproteobacteria</taxon>
        <taxon>Enterobacterales</taxon>
        <taxon>Yersiniaceae</taxon>
        <taxon>Serratia</taxon>
    </lineage>
</organism>
<sequence length="247" mass="28675">MEKVSIIMPAYNAAASINASILGVLNQRFSDYHLYVIDDASSDNTAEMVKPYIHDRLTYIRNRQNYGVAETRNIGIEAARGDYLAFCDSDDVWHHSKLARQVEILQSERYDVVCSHYYTFENDPQCVKNYRGAEEIIGYQDMLKSNWIGNLTGIYNQRRTGKVYQQNLGHEDYLMWLAILRKARNSLAYCIPEPLAFYRLSGQSLSGNKIKAADWQWKIYRNHLGLSYQKSCLLFFAYLFNAAMKRQ</sequence>
<dbReference type="PANTHER" id="PTHR22916">
    <property type="entry name" value="GLYCOSYLTRANSFERASE"/>
    <property type="match status" value="1"/>
</dbReference>
<accession>A0A3S4E491</accession>
<dbReference type="SUPFAM" id="SSF53448">
    <property type="entry name" value="Nucleotide-diphospho-sugar transferases"/>
    <property type="match status" value="1"/>
</dbReference>
<dbReference type="Gene3D" id="3.90.550.10">
    <property type="entry name" value="Spore Coat Polysaccharide Biosynthesis Protein SpsA, Chain A"/>
    <property type="match status" value="1"/>
</dbReference>
<evidence type="ECO:0000313" key="2">
    <source>
        <dbReference type="EMBL" id="VDZ61894.1"/>
    </source>
</evidence>
<reference evidence="2 3" key="1">
    <citation type="submission" date="2018-12" db="EMBL/GenBank/DDBJ databases">
        <authorList>
            <consortium name="Pathogen Informatics"/>
        </authorList>
    </citation>
    <scope>NUCLEOTIDE SEQUENCE [LARGE SCALE GENOMIC DNA]</scope>
    <source>
        <strain evidence="2 3">NCTC11214</strain>
    </source>
</reference>
<evidence type="ECO:0000313" key="3">
    <source>
        <dbReference type="Proteomes" id="UP000281391"/>
    </source>
</evidence>
<dbReference type="EMBL" id="LR134117">
    <property type="protein sequence ID" value="VDZ61894.1"/>
    <property type="molecule type" value="Genomic_DNA"/>
</dbReference>
<dbReference type="Proteomes" id="UP000281391">
    <property type="component" value="Chromosome"/>
</dbReference>
<proteinExistence type="predicted"/>
<evidence type="ECO:0000259" key="1">
    <source>
        <dbReference type="Pfam" id="PF00535"/>
    </source>
</evidence>
<name>A0A3S4E491_SEROD</name>
<dbReference type="AlphaFoldDB" id="A0A3S4E491"/>
<dbReference type="KEGG" id="sof:NCTC11214_03919"/>
<dbReference type="InterPro" id="IPR001173">
    <property type="entry name" value="Glyco_trans_2-like"/>
</dbReference>
<gene>
    <name evidence="2" type="primary">spsA</name>
    <name evidence="2" type="ORF">NCTC11214_03919</name>
</gene>
<dbReference type="GO" id="GO:0016758">
    <property type="term" value="F:hexosyltransferase activity"/>
    <property type="evidence" value="ECO:0007669"/>
    <property type="project" value="UniProtKB-ARBA"/>
</dbReference>
<dbReference type="CDD" id="cd00761">
    <property type="entry name" value="Glyco_tranf_GTA_type"/>
    <property type="match status" value="1"/>
</dbReference>